<evidence type="ECO:0000313" key="3">
    <source>
        <dbReference type="EMBL" id="KAJ7380853.1"/>
    </source>
</evidence>
<dbReference type="Pfam" id="PF00339">
    <property type="entry name" value="Arrestin_N"/>
    <property type="match status" value="1"/>
</dbReference>
<accession>A0A9W9ZFM1</accession>
<dbReference type="InterPro" id="IPR050357">
    <property type="entry name" value="Arrestin_domain-protein"/>
</dbReference>
<dbReference type="InterPro" id="IPR011022">
    <property type="entry name" value="Arrestin_C-like"/>
</dbReference>
<dbReference type="PANTHER" id="PTHR11188:SF176">
    <property type="entry name" value="ARRESTIN DOMAIN-CONTAINING PROTEIN 1"/>
    <property type="match status" value="1"/>
</dbReference>
<name>A0A9W9ZFM1_9CNID</name>
<dbReference type="InterPro" id="IPR014756">
    <property type="entry name" value="Ig_E-set"/>
</dbReference>
<dbReference type="PANTHER" id="PTHR11188">
    <property type="entry name" value="ARRESTIN DOMAIN CONTAINING PROTEIN"/>
    <property type="match status" value="1"/>
</dbReference>
<comment type="similarity">
    <text evidence="1">Belongs to the arrestin family.</text>
</comment>
<dbReference type="GO" id="GO:0015031">
    <property type="term" value="P:protein transport"/>
    <property type="evidence" value="ECO:0007669"/>
    <property type="project" value="TreeGrafter"/>
</dbReference>
<organism evidence="3 4">
    <name type="scientific">Desmophyllum pertusum</name>
    <dbReference type="NCBI Taxonomy" id="174260"/>
    <lineage>
        <taxon>Eukaryota</taxon>
        <taxon>Metazoa</taxon>
        <taxon>Cnidaria</taxon>
        <taxon>Anthozoa</taxon>
        <taxon>Hexacorallia</taxon>
        <taxon>Scleractinia</taxon>
        <taxon>Caryophylliina</taxon>
        <taxon>Caryophylliidae</taxon>
        <taxon>Desmophyllum</taxon>
    </lineage>
</organism>
<dbReference type="AlphaFoldDB" id="A0A9W9ZFM1"/>
<evidence type="ECO:0000259" key="2">
    <source>
        <dbReference type="SMART" id="SM01017"/>
    </source>
</evidence>
<dbReference type="SMART" id="SM01017">
    <property type="entry name" value="Arrestin_C"/>
    <property type="match status" value="1"/>
</dbReference>
<reference evidence="3" key="1">
    <citation type="submission" date="2023-01" db="EMBL/GenBank/DDBJ databases">
        <title>Genome assembly of the deep-sea coral Lophelia pertusa.</title>
        <authorList>
            <person name="Herrera S."/>
            <person name="Cordes E."/>
        </authorList>
    </citation>
    <scope>NUCLEOTIDE SEQUENCE</scope>
    <source>
        <strain evidence="3">USNM1676648</strain>
        <tissue evidence="3">Polyp</tissue>
    </source>
</reference>
<comment type="caution">
    <text evidence="3">The sequence shown here is derived from an EMBL/GenBank/DDBJ whole genome shotgun (WGS) entry which is preliminary data.</text>
</comment>
<dbReference type="GO" id="GO:0005737">
    <property type="term" value="C:cytoplasm"/>
    <property type="evidence" value="ECO:0007669"/>
    <property type="project" value="TreeGrafter"/>
</dbReference>
<dbReference type="SUPFAM" id="SSF81296">
    <property type="entry name" value="E set domains"/>
    <property type="match status" value="2"/>
</dbReference>
<feature type="domain" description="Arrestin C-terminal-like" evidence="2">
    <location>
        <begin position="181"/>
        <end position="312"/>
    </location>
</feature>
<dbReference type="EMBL" id="MU826352">
    <property type="protein sequence ID" value="KAJ7380853.1"/>
    <property type="molecule type" value="Genomic_DNA"/>
</dbReference>
<gene>
    <name evidence="3" type="primary">ARRDC3</name>
    <name evidence="3" type="ORF">OS493_007246</name>
</gene>
<evidence type="ECO:0000313" key="4">
    <source>
        <dbReference type="Proteomes" id="UP001163046"/>
    </source>
</evidence>
<dbReference type="Gene3D" id="2.60.40.640">
    <property type="match status" value="2"/>
</dbReference>
<proteinExistence type="inferred from homology"/>
<dbReference type="InterPro" id="IPR011021">
    <property type="entry name" value="Arrestin-like_N"/>
</dbReference>
<sequence length="425" mass="48159">MASNAIETFEVKLDEANRVFYPGDTVSGRVKLKLKEDLKIKEMRLECRGEAYVNWPEYTGSRTRYHYNKEQYFSTMAVICGEGKENKNVVNPSASICEGSYCFSFKFIIPDKYLPTSFEGRHGNIRYWTRAVIERSLGKKNVKTKPTQFLIGDYVALEDFENVSDAVIEEDSRTTGWPCCRSGTLLLRAETNRGGFKQGDDINVSVLVANETSRDVTYTEVSLIQRTLFVDVEGGKTFSDHTICYVRKQGVVSGWEQEFPKISLAIPPTTFPTLISCKCIAVLYFILIRAKLKGKFLKDGYLEIPVVIACSADESVVQAQKSAQLGLPSQHPKRRKGTFFCITGNSSLMRQLNDSNLEFYDEEEGDKNIVGPKSWPLRNLQGNFKDIVNSCSLTNETNSNREFTREESDTRYFLNNGQFKLISVV</sequence>
<keyword evidence="4" id="KW-1185">Reference proteome</keyword>
<dbReference type="OrthoDB" id="2333384at2759"/>
<protein>
    <submittedName>
        <fullName evidence="3">Arrestin domain-containing protein 3</fullName>
    </submittedName>
</protein>
<evidence type="ECO:0000256" key="1">
    <source>
        <dbReference type="ARBA" id="ARBA00005298"/>
    </source>
</evidence>
<dbReference type="Pfam" id="PF02752">
    <property type="entry name" value="Arrestin_C"/>
    <property type="match status" value="1"/>
</dbReference>
<dbReference type="InterPro" id="IPR014752">
    <property type="entry name" value="Arrestin-like_C"/>
</dbReference>
<dbReference type="Proteomes" id="UP001163046">
    <property type="component" value="Unassembled WGS sequence"/>
</dbReference>